<protein>
    <submittedName>
        <fullName evidence="2">Uncharacterized protein</fullName>
    </submittedName>
</protein>
<feature type="coiled-coil region" evidence="1">
    <location>
        <begin position="639"/>
        <end position="673"/>
    </location>
</feature>
<feature type="non-terminal residue" evidence="2">
    <location>
        <position position="1"/>
    </location>
</feature>
<reference evidence="2" key="1">
    <citation type="journal article" date="2015" name="Nature">
        <title>Complex archaea that bridge the gap between prokaryotes and eukaryotes.</title>
        <authorList>
            <person name="Spang A."/>
            <person name="Saw J.H."/>
            <person name="Jorgensen S.L."/>
            <person name="Zaremba-Niedzwiedzka K."/>
            <person name="Martijn J."/>
            <person name="Lind A.E."/>
            <person name="van Eijk R."/>
            <person name="Schleper C."/>
            <person name="Guy L."/>
            <person name="Ettema T.J."/>
        </authorList>
    </citation>
    <scope>NUCLEOTIDE SEQUENCE</scope>
</reference>
<comment type="caution">
    <text evidence="2">The sequence shown here is derived from an EMBL/GenBank/DDBJ whole genome shotgun (WGS) entry which is preliminary data.</text>
</comment>
<gene>
    <name evidence="2" type="ORF">LCGC14_0885980</name>
</gene>
<proteinExistence type="predicted"/>
<dbReference type="EMBL" id="LAZR01002811">
    <property type="protein sequence ID" value="KKN25308.1"/>
    <property type="molecule type" value="Genomic_DNA"/>
</dbReference>
<evidence type="ECO:0000313" key="2">
    <source>
        <dbReference type="EMBL" id="KKN25308.1"/>
    </source>
</evidence>
<feature type="coiled-coil region" evidence="1">
    <location>
        <begin position="413"/>
        <end position="440"/>
    </location>
</feature>
<feature type="coiled-coil region" evidence="1">
    <location>
        <begin position="23"/>
        <end position="52"/>
    </location>
</feature>
<feature type="coiled-coil region" evidence="1">
    <location>
        <begin position="135"/>
        <end position="166"/>
    </location>
</feature>
<dbReference type="AlphaFoldDB" id="A0A0F9S7J2"/>
<accession>A0A0F9S7J2</accession>
<sequence length="850" mass="102303">QKLSTRGWGDQVKIYSNQIKIYYEKLEKHKKLSEVEAEKAKRQKDIEDMQKASKKVEIDKDRFKTVEKKREEEEFSKQISDLVDKAEKLNHDYDLQRTKALKKGELLEESPYSEITEIYKEIKQKISDRGWNDQIQIYSNQIKIYQDKLEQIKNLVEVEAKKAQREKQLEDMHKFKEGYKPEKKKEIKPEYTEEDALLDKAMSLIDEAEKTVKRYELSLKKDILLLGSPYNIAIANYENAKKIFEKIDWKDEARRLIKTIKFYEEKKDRDDKLRELEKKKLEEPQIQEMAVKIISDKELLERQKKIMEFEQRKKDVDENAAKIFDFIQSAEKIAQEYEMKIQSGIFDYDNPYDKIIEIYRDARIEFEKIGWKEESIKLLETIKYYNEKKEQDKKIRTSEAEKIKQREQDLLYQQKLLEQARVEQEELLKEKEKAKFLRRDRVVQFETQKDKAFRLMDNAKYELNQNNFEKAIELYMDSEVIFTEIGWQEGIKMIRDSITIIKKKKEAFELQEKAIAEDLFEKLQIEEKLEEKFAKTEDIRRYQQEEKRKELQKIQLEKEREREISEKAYQLLEEGTSLLENTKFDDAYEKYIKARELFNNIFWKREVSRINNELLFILKREKRKVEILIDIKIKKAEEAKKMEVLKLETKRERQELEKRKKKEKRSLAKEELDRKLSQKLEKAYKFIEDYRYNEGVLLFMEELKRLNRIGNQEEAKKITKQIEKIKSETDVLVITFEELMETKKGDSFESAYKALDKAHVSLENNRIMKAISELNEAKFNLEKLKIGNKYVKEIENKISTLREKLGKKAIKKAPEGKAGVIDDENERLSARITARREERRKKVLDLLKKD</sequence>
<keyword evidence="1" id="KW-0175">Coiled coil</keyword>
<organism evidence="2">
    <name type="scientific">marine sediment metagenome</name>
    <dbReference type="NCBI Taxonomy" id="412755"/>
    <lineage>
        <taxon>unclassified sequences</taxon>
        <taxon>metagenomes</taxon>
        <taxon>ecological metagenomes</taxon>
    </lineage>
</organism>
<name>A0A0F9S7J2_9ZZZZ</name>
<feature type="coiled-coil region" evidence="1">
    <location>
        <begin position="525"/>
        <end position="564"/>
    </location>
</feature>
<evidence type="ECO:0000256" key="1">
    <source>
        <dbReference type="SAM" id="Coils"/>
    </source>
</evidence>